<accession>A0A8J7W0V8</accession>
<dbReference type="Pfam" id="PF09991">
    <property type="entry name" value="DUF2232"/>
    <property type="match status" value="1"/>
</dbReference>
<sequence>MYTLIILVAILIVPIPVMIKYMLAGKSAYRGVLEGILSAMIAVSMVFLLFWAITGQTIFHAMETILNQISVSDMNLMQRYEMLGITNVDPAELQTTLDNVKETMMLAVPGSIILCASVFAYINYKIISWILRKSGKRAAMLPPFWAFSLPKSIMLGSILIYLLSYLAAGAGIIDKNIIMYNMQMLFIFIFSVQGLAVVFYYGYLKRTPRLLVWIISVIFIVTWIGQTFLFLLGLSDIALDIRKRFSQTNLK</sequence>
<feature type="transmembrane region" description="Helical" evidence="1">
    <location>
        <begin position="35"/>
        <end position="53"/>
    </location>
</feature>
<keyword evidence="1" id="KW-1133">Transmembrane helix</keyword>
<feature type="transmembrane region" description="Helical" evidence="1">
    <location>
        <begin position="185"/>
        <end position="203"/>
    </location>
</feature>
<feature type="transmembrane region" description="Helical" evidence="1">
    <location>
        <begin position="6"/>
        <end position="23"/>
    </location>
</feature>
<dbReference type="AlphaFoldDB" id="A0A8J7W0V8"/>
<evidence type="ECO:0000313" key="3">
    <source>
        <dbReference type="Proteomes" id="UP000675664"/>
    </source>
</evidence>
<organism evidence="2 3">
    <name type="scientific">Sinanaerobacter chloroacetimidivorans</name>
    <dbReference type="NCBI Taxonomy" id="2818044"/>
    <lineage>
        <taxon>Bacteria</taxon>
        <taxon>Bacillati</taxon>
        <taxon>Bacillota</taxon>
        <taxon>Clostridia</taxon>
        <taxon>Peptostreptococcales</taxon>
        <taxon>Anaerovoracaceae</taxon>
        <taxon>Sinanaerobacter</taxon>
    </lineage>
</organism>
<name>A0A8J7W0V8_9FIRM</name>
<dbReference type="PANTHER" id="PTHR41324:SF1">
    <property type="entry name" value="DUF2232 DOMAIN-CONTAINING PROTEIN"/>
    <property type="match status" value="1"/>
</dbReference>
<keyword evidence="3" id="KW-1185">Reference proteome</keyword>
<dbReference type="EMBL" id="JAGSND010000006">
    <property type="protein sequence ID" value="MBR0598341.1"/>
    <property type="molecule type" value="Genomic_DNA"/>
</dbReference>
<dbReference type="InterPro" id="IPR018710">
    <property type="entry name" value="DUF2232"/>
</dbReference>
<feature type="transmembrane region" description="Helical" evidence="1">
    <location>
        <begin position="210"/>
        <end position="234"/>
    </location>
</feature>
<protein>
    <submittedName>
        <fullName evidence="2">DUF2232 domain-containing protein</fullName>
    </submittedName>
</protein>
<comment type="caution">
    <text evidence="2">The sequence shown here is derived from an EMBL/GenBank/DDBJ whole genome shotgun (WGS) entry which is preliminary data.</text>
</comment>
<gene>
    <name evidence="2" type="ORF">KCX82_10680</name>
</gene>
<proteinExistence type="predicted"/>
<dbReference type="Proteomes" id="UP000675664">
    <property type="component" value="Unassembled WGS sequence"/>
</dbReference>
<feature type="transmembrane region" description="Helical" evidence="1">
    <location>
        <begin position="152"/>
        <end position="173"/>
    </location>
</feature>
<evidence type="ECO:0000256" key="1">
    <source>
        <dbReference type="SAM" id="Phobius"/>
    </source>
</evidence>
<reference evidence="2" key="1">
    <citation type="submission" date="2021-04" db="EMBL/GenBank/DDBJ databases">
        <title>Sinoanaerobacter chloroacetimidivorans sp. nov., an obligate anaerobic bacterium isolated from anaerobic sludge.</title>
        <authorList>
            <person name="Bao Y."/>
        </authorList>
    </citation>
    <scope>NUCLEOTIDE SEQUENCE</scope>
    <source>
        <strain evidence="2">BAD-6</strain>
    </source>
</reference>
<evidence type="ECO:0000313" key="2">
    <source>
        <dbReference type="EMBL" id="MBR0598341.1"/>
    </source>
</evidence>
<keyword evidence="1" id="KW-0812">Transmembrane</keyword>
<dbReference type="PANTHER" id="PTHR41324">
    <property type="entry name" value="MEMBRANE PROTEIN-RELATED"/>
    <property type="match status" value="1"/>
</dbReference>
<dbReference type="RefSeq" id="WP_227018470.1">
    <property type="nucleotide sequence ID" value="NZ_JAGSND010000006.1"/>
</dbReference>
<keyword evidence="1" id="KW-0472">Membrane</keyword>
<reference evidence="2" key="2">
    <citation type="submission" date="2021-04" db="EMBL/GenBank/DDBJ databases">
        <authorList>
            <person name="Liu J."/>
        </authorList>
    </citation>
    <scope>NUCLEOTIDE SEQUENCE</scope>
    <source>
        <strain evidence="2">BAD-6</strain>
    </source>
</reference>
<feature type="transmembrane region" description="Helical" evidence="1">
    <location>
        <begin position="106"/>
        <end position="131"/>
    </location>
</feature>